<accession>A0ACC2ZT58</accession>
<comment type="caution">
    <text evidence="1">The sequence shown here is derived from an EMBL/GenBank/DDBJ whole genome shotgun (WGS) entry which is preliminary data.</text>
</comment>
<protein>
    <submittedName>
        <fullName evidence="1">Uncharacterized protein</fullName>
    </submittedName>
</protein>
<name>A0ACC2ZT58_9EURO</name>
<reference evidence="1" key="1">
    <citation type="submission" date="2022-10" db="EMBL/GenBank/DDBJ databases">
        <title>Culturing micro-colonial fungi from biological soil crusts in the Mojave desert and describing Neophaeococcomyces mojavensis, and introducing the new genera and species Taxawa tesnikishii.</title>
        <authorList>
            <person name="Kurbessoian T."/>
            <person name="Stajich J.E."/>
        </authorList>
    </citation>
    <scope>NUCLEOTIDE SEQUENCE</scope>
    <source>
        <strain evidence="1">JES_112</strain>
    </source>
</reference>
<evidence type="ECO:0000313" key="1">
    <source>
        <dbReference type="EMBL" id="KAJ9650677.1"/>
    </source>
</evidence>
<sequence>MKLTSIVLQFLTLGTVIASSRPGPIPLKSRDVDPTALYKAHNISVPVDYFHNESRYEPHSNEMFNLRYYFDASHYKQGGPVIVLQGGETSAAGRLPYLQKGIVAQLAEATGGIGVILEHRYYGTSFPTANLSTESLRFLTTEQALADQAYFAQNIVFPGLESMNLTAPGTPYIAYGGSYAGAFVAFLRIQYPDLYWGAISSSGVTEAIYDFWEYYEAVRKYGPPDCIDTQTKLINVMDNILRSGNNNTINQFKGAFNASSITYNDDFANMVSYSLGYWQSRNWDPEVNDPTFSEYCSNITNDTILYPDGTPSASTVSSLIEIGGWGNESSKLTNRMLNMIGWNIENNVNSCDGSLDDCWGYHNASADKYADKSLSNYGSLSWAYQYCTEWGFLQSGSTVPQDRLSLISRLVSIPWNMLVCNNSFNITSPPDVDRVNKYGGFNISYPRLAIIGGEADPWRAASPLATLDVPDRLNDTSTVSEPLILIPGAVHHWDENGVFPNETTADLPPPPVRNAQVELAQAVQSWMSEWYLSCMISPGKCNN</sequence>
<dbReference type="EMBL" id="JAPDRQ010000319">
    <property type="protein sequence ID" value="KAJ9650677.1"/>
    <property type="molecule type" value="Genomic_DNA"/>
</dbReference>
<gene>
    <name evidence="1" type="ORF">H2198_010026</name>
</gene>
<proteinExistence type="predicted"/>
<keyword evidence="2" id="KW-1185">Reference proteome</keyword>
<dbReference type="Proteomes" id="UP001172386">
    <property type="component" value="Unassembled WGS sequence"/>
</dbReference>
<evidence type="ECO:0000313" key="2">
    <source>
        <dbReference type="Proteomes" id="UP001172386"/>
    </source>
</evidence>
<organism evidence="1 2">
    <name type="scientific">Neophaeococcomyces mojaviensis</name>
    <dbReference type="NCBI Taxonomy" id="3383035"/>
    <lineage>
        <taxon>Eukaryota</taxon>
        <taxon>Fungi</taxon>
        <taxon>Dikarya</taxon>
        <taxon>Ascomycota</taxon>
        <taxon>Pezizomycotina</taxon>
        <taxon>Eurotiomycetes</taxon>
        <taxon>Chaetothyriomycetidae</taxon>
        <taxon>Chaetothyriales</taxon>
        <taxon>Chaetothyriales incertae sedis</taxon>
        <taxon>Neophaeococcomyces</taxon>
    </lineage>
</organism>